<proteinExistence type="predicted"/>
<organism evidence="9 10">
    <name type="scientific">Rubrivivax gelatinosus</name>
    <name type="common">Rhodocyclus gelatinosus</name>
    <name type="synonym">Rhodopseudomonas gelatinosa</name>
    <dbReference type="NCBI Taxonomy" id="28068"/>
    <lineage>
        <taxon>Bacteria</taxon>
        <taxon>Pseudomonadati</taxon>
        <taxon>Pseudomonadota</taxon>
        <taxon>Betaproteobacteria</taxon>
        <taxon>Burkholderiales</taxon>
        <taxon>Sphaerotilaceae</taxon>
        <taxon>Rubrivivax</taxon>
    </lineage>
</organism>
<keyword evidence="2" id="KW-0645">Protease</keyword>
<keyword evidence="10" id="KW-1185">Reference proteome</keyword>
<reference evidence="9" key="1">
    <citation type="submission" date="2017-08" db="EMBL/GenBank/DDBJ databases">
        <authorList>
            <person name="Imhoff J.F."/>
            <person name="Rahn T."/>
            <person name="Kuenzel S."/>
            <person name="Neulinger S.C."/>
        </authorList>
    </citation>
    <scope>NUCLEOTIDE SEQUENCE</scope>
    <source>
        <strain evidence="9">IM 151</strain>
    </source>
</reference>
<dbReference type="PANTHER" id="PTHR22726">
    <property type="entry name" value="METALLOENDOPEPTIDASE OMA1"/>
    <property type="match status" value="1"/>
</dbReference>
<evidence type="ECO:0000313" key="10">
    <source>
        <dbReference type="Proteomes" id="UP001041814"/>
    </source>
</evidence>
<gene>
    <name evidence="9" type="ORF">CKO43_09510</name>
</gene>
<dbReference type="Gene3D" id="3.30.2010.10">
    <property type="entry name" value="Metalloproteases ('zincins'), catalytic domain"/>
    <property type="match status" value="1"/>
</dbReference>
<name>A0ABS1DUZ4_RUBGE</name>
<evidence type="ECO:0000256" key="2">
    <source>
        <dbReference type="ARBA" id="ARBA00022670"/>
    </source>
</evidence>
<evidence type="ECO:0000256" key="1">
    <source>
        <dbReference type="ARBA" id="ARBA00001947"/>
    </source>
</evidence>
<feature type="domain" description="Peptidase M48" evidence="8">
    <location>
        <begin position="86"/>
        <end position="257"/>
    </location>
</feature>
<evidence type="ECO:0000256" key="3">
    <source>
        <dbReference type="ARBA" id="ARBA00022723"/>
    </source>
</evidence>
<comment type="cofactor">
    <cofactor evidence="1">
        <name>Zn(2+)</name>
        <dbReference type="ChEBI" id="CHEBI:29105"/>
    </cofactor>
</comment>
<protein>
    <recommendedName>
        <fullName evidence="8">Peptidase M48 domain-containing protein</fullName>
    </recommendedName>
</protein>
<keyword evidence="3" id="KW-0479">Metal-binding</keyword>
<sequence>MLALALALSAQAVTAQVRLPSLGESAVEDITVGAERRLGDQVMRQIRADPSYIDDPVLREYLDSLFQPLVAASRQRGDIEPELDRQFAWEAFLLRERTVNAFALPGGFVGVHLGLIALTTSSDELASVLAHELAHVTQRHIARGSIAAQRNSMVSMAALLLGLIVAARSSNADLANATIVGSQAASIQGQLNFSRDVEREADRMGYGTLTAAGFAPQGMAQMFEKLDSANRLNDSGAFPYLRSHPLTVERISEARSRAMFSGGGKGAPPLRHALMQQRARVLMDSDPQTLHRLVDQGTGAVDAPLRDRIATAYAAALSASLLREHASAERLAAATLALATKAEPREPQAERDLQLLQAQIRLNAGQPAAALQVLDAITVDARGRAPLLMRTQAVLDLQRSGKGSPDALRAATESLQTWVTDHPADAGAWSQLAATADAAGFKLRAVRAEAEARYASGDVNGAIDRLRAGQAAARGAAGQDFIEASVIDARLRELRAQLRRAFCEARASGDNSGPPIEGLEVRDCPR</sequence>
<keyword evidence="5" id="KW-0862">Zinc</keyword>
<dbReference type="EMBL" id="NRRU01000029">
    <property type="protein sequence ID" value="MBK1713015.1"/>
    <property type="molecule type" value="Genomic_DNA"/>
</dbReference>
<keyword evidence="4" id="KW-0378">Hydrolase</keyword>
<dbReference type="Proteomes" id="UP001041814">
    <property type="component" value="Unassembled WGS sequence"/>
</dbReference>
<dbReference type="InterPro" id="IPR051156">
    <property type="entry name" value="Mito/Outer_Membr_Metalloprot"/>
</dbReference>
<dbReference type="InterPro" id="IPR001915">
    <property type="entry name" value="Peptidase_M48"/>
</dbReference>
<keyword evidence="6" id="KW-0482">Metalloprotease</keyword>
<dbReference type="PANTHER" id="PTHR22726:SF1">
    <property type="entry name" value="METALLOENDOPEPTIDASE OMA1, MITOCHONDRIAL"/>
    <property type="match status" value="1"/>
</dbReference>
<evidence type="ECO:0000313" key="9">
    <source>
        <dbReference type="EMBL" id="MBK1713015.1"/>
    </source>
</evidence>
<comment type="caution">
    <text evidence="9">The sequence shown here is derived from an EMBL/GenBank/DDBJ whole genome shotgun (WGS) entry which is preliminary data.</text>
</comment>
<reference evidence="9" key="2">
    <citation type="journal article" date="2020" name="Microorganisms">
        <title>Osmotic Adaptation and Compatible Solute Biosynthesis of Phototrophic Bacteria as Revealed from Genome Analyses.</title>
        <authorList>
            <person name="Imhoff J.F."/>
            <person name="Rahn T."/>
            <person name="Kunzel S."/>
            <person name="Keller A."/>
            <person name="Neulinger S.C."/>
        </authorList>
    </citation>
    <scope>NUCLEOTIDE SEQUENCE</scope>
    <source>
        <strain evidence="9">IM 151</strain>
    </source>
</reference>
<evidence type="ECO:0000256" key="4">
    <source>
        <dbReference type="ARBA" id="ARBA00022801"/>
    </source>
</evidence>
<evidence type="ECO:0000256" key="7">
    <source>
        <dbReference type="SAM" id="MobiDB-lite"/>
    </source>
</evidence>
<feature type="region of interest" description="Disordered" evidence="7">
    <location>
        <begin position="506"/>
        <end position="526"/>
    </location>
</feature>
<dbReference type="Pfam" id="PF01435">
    <property type="entry name" value="Peptidase_M48"/>
    <property type="match status" value="1"/>
</dbReference>
<accession>A0ABS1DUZ4</accession>
<evidence type="ECO:0000259" key="8">
    <source>
        <dbReference type="Pfam" id="PF01435"/>
    </source>
</evidence>
<evidence type="ECO:0000256" key="5">
    <source>
        <dbReference type="ARBA" id="ARBA00022833"/>
    </source>
</evidence>
<evidence type="ECO:0000256" key="6">
    <source>
        <dbReference type="ARBA" id="ARBA00023049"/>
    </source>
</evidence>